<name>A0A2K9NJY0_9PROT</name>
<gene>
    <name evidence="1" type="ORF">C0V82_23795</name>
</gene>
<dbReference type="KEGG" id="ncb:C0V82_23795"/>
<keyword evidence="2" id="KW-1185">Reference proteome</keyword>
<dbReference type="OrthoDB" id="7355920at2"/>
<geneLocation type="plasmid" evidence="1 2">
    <name>unnamed1</name>
</geneLocation>
<dbReference type="AlphaFoldDB" id="A0A2K9NJY0"/>
<proteinExistence type="predicted"/>
<dbReference type="Proteomes" id="UP000234752">
    <property type="component" value="Plasmid unnamed1"/>
</dbReference>
<reference evidence="1 2" key="1">
    <citation type="submission" date="2017-12" db="EMBL/GenBank/DDBJ databases">
        <title>Genomes of bacteria within cyanobacterial aggregates.</title>
        <authorList>
            <person name="Cai H."/>
        </authorList>
    </citation>
    <scope>NUCLEOTIDE SEQUENCE [LARGE SCALE GENOMIC DNA]</scope>
    <source>
        <strain evidence="1 2">TH16</strain>
        <plasmid evidence="1 2">unnamed1</plasmid>
    </source>
</reference>
<keyword evidence="1" id="KW-0614">Plasmid</keyword>
<dbReference type="RefSeq" id="WP_102114902.1">
    <property type="nucleotide sequence ID" value="NZ_BMGN01000001.1"/>
</dbReference>
<protein>
    <submittedName>
        <fullName evidence="1">Uncharacterized protein</fullName>
    </submittedName>
</protein>
<evidence type="ECO:0000313" key="1">
    <source>
        <dbReference type="EMBL" id="AUN33389.1"/>
    </source>
</evidence>
<organism evidence="1 2">
    <name type="scientific">Niveispirillum cyanobacteriorum</name>
    <dbReference type="NCBI Taxonomy" id="1612173"/>
    <lineage>
        <taxon>Bacteria</taxon>
        <taxon>Pseudomonadati</taxon>
        <taxon>Pseudomonadota</taxon>
        <taxon>Alphaproteobacteria</taxon>
        <taxon>Rhodospirillales</taxon>
        <taxon>Azospirillaceae</taxon>
        <taxon>Niveispirillum</taxon>
    </lineage>
</organism>
<accession>A0A2K9NJY0</accession>
<sequence>MRATSIILPALVTALFLPATSPALAQMAPPPVTDDVNLSLQVEDWVKAETARVILVVDLAGQAGGVNRADLLKTAAAIADRTDWRVIAMDKVSDSAGLDRWRAMLETRLPEGRLAGLAERAKRASKPGQQVRIAAVRFEPTLQEMEAARSALRVKLYARIKDEIALLQQTFPDRRYRVQSLRFNENSGGYRDAAPPPPPPFIPPPEIQMIGDPIRTEVIEEVAPANESGSGQEDKMIVQAMVSLGAFAGPTQ</sequence>
<dbReference type="EMBL" id="CP025613">
    <property type="protein sequence ID" value="AUN33389.1"/>
    <property type="molecule type" value="Genomic_DNA"/>
</dbReference>
<evidence type="ECO:0000313" key="2">
    <source>
        <dbReference type="Proteomes" id="UP000234752"/>
    </source>
</evidence>